<dbReference type="AlphaFoldDB" id="A0A397T4F0"/>
<feature type="compositionally biased region" description="Basic and acidic residues" evidence="2">
    <location>
        <begin position="20"/>
        <end position="39"/>
    </location>
</feature>
<reference evidence="3 4" key="1">
    <citation type="submission" date="2018-06" db="EMBL/GenBank/DDBJ databases">
        <title>Comparative genomics reveals the genomic features of Rhizophagus irregularis, R. cerebriforme, R. diaphanum and Gigaspora rosea, and their symbiotic lifestyle signature.</title>
        <authorList>
            <person name="Morin E."/>
            <person name="San Clemente H."/>
            <person name="Chen E.C.H."/>
            <person name="De La Providencia I."/>
            <person name="Hainaut M."/>
            <person name="Kuo A."/>
            <person name="Kohler A."/>
            <person name="Murat C."/>
            <person name="Tang N."/>
            <person name="Roy S."/>
            <person name="Loubradou J."/>
            <person name="Henrissat B."/>
            <person name="Grigoriev I.V."/>
            <person name="Corradi N."/>
            <person name="Roux C."/>
            <person name="Martin F.M."/>
        </authorList>
    </citation>
    <scope>NUCLEOTIDE SEQUENCE [LARGE SCALE GENOMIC DNA]</scope>
    <source>
        <strain evidence="3 4">DAOM 227022</strain>
    </source>
</reference>
<name>A0A397T4F0_9GLOM</name>
<accession>A0A397T4F0</accession>
<comment type="caution">
    <text evidence="3">The sequence shown here is derived from an EMBL/GenBank/DDBJ whole genome shotgun (WGS) entry which is preliminary data.</text>
</comment>
<feature type="region of interest" description="Disordered" evidence="2">
    <location>
        <begin position="82"/>
        <end position="103"/>
    </location>
</feature>
<keyword evidence="4" id="KW-1185">Reference proteome</keyword>
<evidence type="ECO:0000313" key="3">
    <source>
        <dbReference type="EMBL" id="RIA91786.1"/>
    </source>
</evidence>
<dbReference type="EMBL" id="QKYT01000142">
    <property type="protein sequence ID" value="RIA91786.1"/>
    <property type="molecule type" value="Genomic_DNA"/>
</dbReference>
<dbReference type="OrthoDB" id="2421915at2759"/>
<sequence>MFILDYFKISGSQNNQAEDPQTRKELEFDNPLSDRDRDNSINGIKQELINKDGRIKLLEEELKKMNENYNGLGQSFQTLREELSEEKKKNNKLNQSLQRRDDELIKEKQKSKNGILTFKTKTKKWKEYEKQMEKDYKQKLKSSEDYYQSQLDELKKRYDELELAKENMKKDMEINIENLEQQQRDQKRNFMQEFKKLQESHKKNINNIRQKLDEKGNGLRELEDENAKLREEASKYQSALGVATNIRLDDNDQNHSVKLKNDILKLQNTLENYVTHLKPNIDLDIKQIQNLAQKYGCLNEITEQNPNKLFIKTILQREVLDVIHKLSRELINYVREDFTVFTLESDIETKAQELLRLINIFSTTRSGTDEVTNASIIKIRQKVYGILGNRGFNNIIDSDGSTRMHDFIHYASDELNKLMNQYRKIKDVSREQQVEAMAPKLIQDIFKLFWFRMKVQEPITEFYFPDNDKIDPNTMRGTWNDDEIDQLCVDICYFPLIGRNLNSSNSKIYTLAKVFPRNIRSSDETNEEIDE</sequence>
<evidence type="ECO:0000256" key="2">
    <source>
        <dbReference type="SAM" id="MobiDB-lite"/>
    </source>
</evidence>
<dbReference type="Proteomes" id="UP000265703">
    <property type="component" value="Unassembled WGS sequence"/>
</dbReference>
<evidence type="ECO:0000313" key="4">
    <source>
        <dbReference type="Proteomes" id="UP000265703"/>
    </source>
</evidence>
<keyword evidence="1" id="KW-0175">Coiled coil</keyword>
<feature type="coiled-coil region" evidence="1">
    <location>
        <begin position="137"/>
        <end position="239"/>
    </location>
</feature>
<feature type="region of interest" description="Disordered" evidence="2">
    <location>
        <begin position="13"/>
        <end position="39"/>
    </location>
</feature>
<gene>
    <name evidence="3" type="ORF">C1645_766520</name>
</gene>
<protein>
    <submittedName>
        <fullName evidence="3">Uncharacterized protein</fullName>
    </submittedName>
</protein>
<evidence type="ECO:0000256" key="1">
    <source>
        <dbReference type="SAM" id="Coils"/>
    </source>
</evidence>
<dbReference type="STRING" id="658196.A0A397T4F0"/>
<organism evidence="3 4">
    <name type="scientific">Glomus cerebriforme</name>
    <dbReference type="NCBI Taxonomy" id="658196"/>
    <lineage>
        <taxon>Eukaryota</taxon>
        <taxon>Fungi</taxon>
        <taxon>Fungi incertae sedis</taxon>
        <taxon>Mucoromycota</taxon>
        <taxon>Glomeromycotina</taxon>
        <taxon>Glomeromycetes</taxon>
        <taxon>Glomerales</taxon>
        <taxon>Glomeraceae</taxon>
        <taxon>Glomus</taxon>
    </lineage>
</organism>
<proteinExistence type="predicted"/>